<gene>
    <name evidence="1" type="ORF">QVD17_27335</name>
</gene>
<accession>A0AAD8K8I1</accession>
<evidence type="ECO:0000313" key="2">
    <source>
        <dbReference type="Proteomes" id="UP001229421"/>
    </source>
</evidence>
<reference evidence="1" key="1">
    <citation type="journal article" date="2023" name="bioRxiv">
        <title>Improved chromosome-level genome assembly for marigold (Tagetes erecta).</title>
        <authorList>
            <person name="Jiang F."/>
            <person name="Yuan L."/>
            <person name="Wang S."/>
            <person name="Wang H."/>
            <person name="Xu D."/>
            <person name="Wang A."/>
            <person name="Fan W."/>
        </authorList>
    </citation>
    <scope>NUCLEOTIDE SEQUENCE</scope>
    <source>
        <strain evidence="1">WSJ</strain>
        <tissue evidence="1">Leaf</tissue>
    </source>
</reference>
<sequence>MVQACILCYSFPALLSIINRKIGSGEGACGRGGSFEACGRGLKLAEELVELMVVWGEVEELVGGDKVHSC</sequence>
<comment type="caution">
    <text evidence="1">The sequence shown here is derived from an EMBL/GenBank/DDBJ whole genome shotgun (WGS) entry which is preliminary data.</text>
</comment>
<evidence type="ECO:0000313" key="1">
    <source>
        <dbReference type="EMBL" id="KAK1418192.1"/>
    </source>
</evidence>
<proteinExistence type="predicted"/>
<keyword evidence="2" id="KW-1185">Reference proteome</keyword>
<name>A0AAD8K8I1_TARER</name>
<dbReference type="EMBL" id="JAUHHV010000007">
    <property type="protein sequence ID" value="KAK1418192.1"/>
    <property type="molecule type" value="Genomic_DNA"/>
</dbReference>
<dbReference type="Proteomes" id="UP001229421">
    <property type="component" value="Unassembled WGS sequence"/>
</dbReference>
<protein>
    <submittedName>
        <fullName evidence="1">Uncharacterized protein</fullName>
    </submittedName>
</protein>
<dbReference type="AlphaFoldDB" id="A0AAD8K8I1"/>
<organism evidence="1 2">
    <name type="scientific">Tagetes erecta</name>
    <name type="common">African marigold</name>
    <dbReference type="NCBI Taxonomy" id="13708"/>
    <lineage>
        <taxon>Eukaryota</taxon>
        <taxon>Viridiplantae</taxon>
        <taxon>Streptophyta</taxon>
        <taxon>Embryophyta</taxon>
        <taxon>Tracheophyta</taxon>
        <taxon>Spermatophyta</taxon>
        <taxon>Magnoliopsida</taxon>
        <taxon>eudicotyledons</taxon>
        <taxon>Gunneridae</taxon>
        <taxon>Pentapetalae</taxon>
        <taxon>asterids</taxon>
        <taxon>campanulids</taxon>
        <taxon>Asterales</taxon>
        <taxon>Asteraceae</taxon>
        <taxon>Asteroideae</taxon>
        <taxon>Heliantheae alliance</taxon>
        <taxon>Tageteae</taxon>
        <taxon>Tagetes</taxon>
    </lineage>
</organism>